<keyword evidence="5 11" id="KW-0547">Nucleotide-binding</keyword>
<dbReference type="GO" id="GO:0016740">
    <property type="term" value="F:transferase activity"/>
    <property type="evidence" value="ECO:0007669"/>
    <property type="project" value="UniProtKB-ARBA"/>
</dbReference>
<dbReference type="Pfam" id="PF00152">
    <property type="entry name" value="tRNA-synt_2"/>
    <property type="match status" value="1"/>
</dbReference>
<evidence type="ECO:0000256" key="1">
    <source>
        <dbReference type="ARBA" id="ARBA00008226"/>
    </source>
</evidence>
<dbReference type="CDD" id="cd00775">
    <property type="entry name" value="LysRS_core"/>
    <property type="match status" value="1"/>
</dbReference>
<dbReference type="InterPro" id="IPR002313">
    <property type="entry name" value="Lys-tRNA-ligase_II"/>
</dbReference>
<evidence type="ECO:0000256" key="12">
    <source>
        <dbReference type="PROSITE-ProRule" id="PRU00209"/>
    </source>
</evidence>
<reference evidence="17" key="1">
    <citation type="submission" date="2023-01" db="EMBL/GenBank/DDBJ databases">
        <title>Human gut microbiome strain richness.</title>
        <authorList>
            <person name="Chen-Liaw A."/>
        </authorList>
    </citation>
    <scope>NUCLEOTIDE SEQUENCE</scope>
    <source>
        <strain evidence="17">1001217st1_A9_1001217B_191108</strain>
    </source>
</reference>
<dbReference type="InterPro" id="IPR044136">
    <property type="entry name" value="Lys-tRNA-ligase_II_N"/>
</dbReference>
<feature type="compositionally biased region" description="Basic and acidic residues" evidence="14">
    <location>
        <begin position="1"/>
        <end position="19"/>
    </location>
</feature>
<keyword evidence="3 11" id="KW-0436">Ligase</keyword>
<dbReference type="InterPro" id="IPR002547">
    <property type="entry name" value="tRNA-bd_dom"/>
</dbReference>
<protein>
    <recommendedName>
        <fullName evidence="11">Lysine--tRNA ligase</fullName>
        <ecNumber evidence="11">6.1.1.6</ecNumber>
    </recommendedName>
    <alternativeName>
        <fullName evidence="11">Lysyl-tRNA synthetase</fullName>
        <shortName evidence="11">LysRS</shortName>
    </alternativeName>
</protein>
<dbReference type="PANTHER" id="PTHR42918:SF15">
    <property type="entry name" value="LYSINE--TRNA LIGASE, CHLOROPLASTIC_MITOCHONDRIAL"/>
    <property type="match status" value="1"/>
</dbReference>
<comment type="subcellular location">
    <subcellularLocation>
        <location evidence="11">Cytoplasm</location>
    </subcellularLocation>
</comment>
<evidence type="ECO:0000313" key="18">
    <source>
        <dbReference type="Proteomes" id="UP001211731"/>
    </source>
</evidence>
<comment type="cofactor">
    <cofactor evidence="11 13">
        <name>Mg(2+)</name>
        <dbReference type="ChEBI" id="CHEBI:18420"/>
    </cofactor>
    <text evidence="11 13">Binds 3 Mg(2+) ions per subunit.</text>
</comment>
<dbReference type="InterPro" id="IPR004364">
    <property type="entry name" value="Aa-tRNA-synt_II"/>
</dbReference>
<dbReference type="AlphaFoldDB" id="A0AB35IY57"/>
<keyword evidence="2 12" id="KW-0820">tRNA-binding</keyword>
<dbReference type="InterPro" id="IPR018149">
    <property type="entry name" value="Lys-tRNA-synth_II_C"/>
</dbReference>
<feature type="binding site" evidence="11">
    <location>
        <position position="423"/>
    </location>
    <ligand>
        <name>Mg(2+)</name>
        <dbReference type="ChEBI" id="CHEBI:18420"/>
        <label>1</label>
    </ligand>
</feature>
<evidence type="ECO:0000256" key="13">
    <source>
        <dbReference type="RuleBase" id="RU000336"/>
    </source>
</evidence>
<keyword evidence="4 11" id="KW-0479">Metal-binding</keyword>
<comment type="similarity">
    <text evidence="1 11">Belongs to the class-II aminoacyl-tRNA synthetase family.</text>
</comment>
<dbReference type="FunFam" id="2.40.50.140:FF:000024">
    <property type="entry name" value="Lysine--tRNA ligase"/>
    <property type="match status" value="1"/>
</dbReference>
<proteinExistence type="inferred from homology"/>
<evidence type="ECO:0000259" key="16">
    <source>
        <dbReference type="PROSITE" id="PS50886"/>
    </source>
</evidence>
<dbReference type="SUPFAM" id="SSF50249">
    <property type="entry name" value="Nucleic acid-binding proteins"/>
    <property type="match status" value="2"/>
</dbReference>
<evidence type="ECO:0000256" key="7">
    <source>
        <dbReference type="ARBA" id="ARBA00022884"/>
    </source>
</evidence>
<dbReference type="GO" id="GO:0000049">
    <property type="term" value="F:tRNA binding"/>
    <property type="evidence" value="ECO:0007669"/>
    <property type="project" value="UniProtKB-UniRule"/>
</dbReference>
<accession>A0AB35IY57</accession>
<keyword evidence="7 12" id="KW-0694">RNA-binding</keyword>
<dbReference type="Pfam" id="PF01336">
    <property type="entry name" value="tRNA_anti-codon"/>
    <property type="match status" value="1"/>
</dbReference>
<keyword evidence="11 13" id="KW-0460">Magnesium</keyword>
<dbReference type="EMBL" id="JAQMLR010000002">
    <property type="protein sequence ID" value="MDB8737680.1"/>
    <property type="molecule type" value="Genomic_DNA"/>
</dbReference>
<feature type="binding site" evidence="11">
    <location>
        <position position="423"/>
    </location>
    <ligand>
        <name>Mg(2+)</name>
        <dbReference type="ChEBI" id="CHEBI:18420"/>
        <label>2</label>
    </ligand>
</feature>
<feature type="domain" description="TRNA-binding" evidence="16">
    <location>
        <begin position="552"/>
        <end position="657"/>
    </location>
</feature>
<dbReference type="InterPro" id="IPR012340">
    <property type="entry name" value="NA-bd_OB-fold"/>
</dbReference>
<dbReference type="NCBIfam" id="NF001756">
    <property type="entry name" value="PRK00484.1"/>
    <property type="match status" value="1"/>
</dbReference>
<evidence type="ECO:0000256" key="5">
    <source>
        <dbReference type="ARBA" id="ARBA00022741"/>
    </source>
</evidence>
<dbReference type="EC" id="6.1.1.6" evidence="11"/>
<dbReference type="Gene3D" id="3.30.930.10">
    <property type="entry name" value="Bira Bifunctional Protein, Domain 2"/>
    <property type="match status" value="1"/>
</dbReference>
<evidence type="ECO:0000256" key="6">
    <source>
        <dbReference type="ARBA" id="ARBA00022840"/>
    </source>
</evidence>
<name>A0AB35IY57_MEDGN</name>
<dbReference type="NCBIfam" id="TIGR00499">
    <property type="entry name" value="lysS_bact"/>
    <property type="match status" value="1"/>
</dbReference>
<evidence type="ECO:0000313" key="17">
    <source>
        <dbReference type="EMBL" id="MDB8737680.1"/>
    </source>
</evidence>
<comment type="caution">
    <text evidence="17">The sequence shown here is derived from an EMBL/GenBank/DDBJ whole genome shotgun (WGS) entry which is preliminary data.</text>
</comment>
<feature type="region of interest" description="Disordered" evidence="14">
    <location>
        <begin position="1"/>
        <end position="25"/>
    </location>
</feature>
<evidence type="ECO:0000256" key="14">
    <source>
        <dbReference type="SAM" id="MobiDB-lite"/>
    </source>
</evidence>
<dbReference type="SUPFAM" id="SSF55681">
    <property type="entry name" value="Class II aaRS and biotin synthetases"/>
    <property type="match status" value="1"/>
</dbReference>
<dbReference type="Pfam" id="PF01588">
    <property type="entry name" value="tRNA_bind"/>
    <property type="match status" value="1"/>
</dbReference>
<dbReference type="GO" id="GO:0140096">
    <property type="term" value="F:catalytic activity, acting on a protein"/>
    <property type="evidence" value="ECO:0007669"/>
    <property type="project" value="UniProtKB-ARBA"/>
</dbReference>
<comment type="subunit">
    <text evidence="11">Homodimer.</text>
</comment>
<gene>
    <name evidence="11 17" type="primary">lysS</name>
    <name evidence="17" type="ORF">PNU63_02550</name>
</gene>
<evidence type="ECO:0000256" key="10">
    <source>
        <dbReference type="ARBA" id="ARBA00048573"/>
    </source>
</evidence>
<dbReference type="CDD" id="cd04322">
    <property type="entry name" value="LysRS_N"/>
    <property type="match status" value="1"/>
</dbReference>
<evidence type="ECO:0000256" key="2">
    <source>
        <dbReference type="ARBA" id="ARBA00022555"/>
    </source>
</evidence>
<dbReference type="InterPro" id="IPR006195">
    <property type="entry name" value="aa-tRNA-synth_II"/>
</dbReference>
<evidence type="ECO:0000256" key="11">
    <source>
        <dbReference type="HAMAP-Rule" id="MF_00252"/>
    </source>
</evidence>
<dbReference type="Gene3D" id="2.40.50.140">
    <property type="entry name" value="Nucleic acid-binding proteins"/>
    <property type="match status" value="2"/>
</dbReference>
<keyword evidence="9 11" id="KW-0030">Aminoacyl-tRNA synthetase</keyword>
<organism evidence="17 18">
    <name type="scientific">Mediterraneibacter gnavus</name>
    <name type="common">Ruminococcus gnavus</name>
    <dbReference type="NCBI Taxonomy" id="33038"/>
    <lineage>
        <taxon>Bacteria</taxon>
        <taxon>Bacillati</taxon>
        <taxon>Bacillota</taxon>
        <taxon>Clostridia</taxon>
        <taxon>Lachnospirales</taxon>
        <taxon>Lachnospiraceae</taxon>
        <taxon>Mediterraneibacter</taxon>
    </lineage>
</organism>
<feature type="binding site" evidence="11">
    <location>
        <position position="416"/>
    </location>
    <ligand>
        <name>Mg(2+)</name>
        <dbReference type="ChEBI" id="CHEBI:18420"/>
        <label>1</label>
    </ligand>
</feature>
<dbReference type="PRINTS" id="PR00982">
    <property type="entry name" value="TRNASYNTHLYS"/>
</dbReference>
<evidence type="ECO:0000256" key="8">
    <source>
        <dbReference type="ARBA" id="ARBA00022917"/>
    </source>
</evidence>
<sequence>MPEKEGENIVSEQQKKAQQEPDLNQLRKVRREKLADLQANGKDPFVITKYDQTHHSLEIKENFEELAGKEVSIAGRMMSKRVMGKASFCNVQDLQGNIQSYVARDSIGEEAYKEFKKMDVGDVIGITGEVFETKTGEKSIHASSVTLLSKSLQILPEKFHGLTNTDIRYRQRYVDLIMNPDVKQTFINRSKILSAIRRYLDGQGFLEVETPMLVSNAGGAAARPFETHFNALDEDFKLRISLELYLKRLIVGGMERVYEIGRVFRNEGLDTRHNPEFTLMELYQAYTDYNGMMDLTENLYRHVAQEVLGTTVIEYNGVQMDLGKPFERITMVDAVKKYAGVDWNEVETLEQARALAKEHHVEFEERHKKGDILALFFEEFAEEHLIQPTFVMDHPIEISPLTKKKPENPEYTERFEFFMNGWEMANAYSELNDPIDQRERFKAQEELLAQGDDEANTTDEDFLNALEIGMPPTGGIGFGIDRMCMLLTNSAAIRDVLLFPTMKSLDGVNKKNDVNNTASEAPEKNVKTESEKIDFSKVKIEPLFEEMVDFDTFSKSDFRAVKVKECVAVPKSKKLLQFTLDDGTGTDRTILSGIHSFYEPEELVGKTLIAITNLPPRAMMGIDSCGMLLSAIHEEEGEEKLHLLMVDDHIPAGAKLY</sequence>
<evidence type="ECO:0000256" key="4">
    <source>
        <dbReference type="ARBA" id="ARBA00022723"/>
    </source>
</evidence>
<dbReference type="GO" id="GO:0005524">
    <property type="term" value="F:ATP binding"/>
    <property type="evidence" value="ECO:0007669"/>
    <property type="project" value="UniProtKB-UniRule"/>
</dbReference>
<keyword evidence="6 11" id="KW-0067">ATP-binding</keyword>
<keyword evidence="11" id="KW-0963">Cytoplasm</keyword>
<dbReference type="RefSeq" id="WP_270628886.1">
    <property type="nucleotide sequence ID" value="NZ_AP031446.1"/>
</dbReference>
<dbReference type="HAMAP" id="MF_00252">
    <property type="entry name" value="Lys_tRNA_synth_class2"/>
    <property type="match status" value="1"/>
</dbReference>
<dbReference type="PROSITE" id="PS50862">
    <property type="entry name" value="AA_TRNA_LIGASE_II"/>
    <property type="match status" value="1"/>
</dbReference>
<dbReference type="InterPro" id="IPR004365">
    <property type="entry name" value="NA-bd_OB_tRNA"/>
</dbReference>
<evidence type="ECO:0000259" key="15">
    <source>
        <dbReference type="PROSITE" id="PS50862"/>
    </source>
</evidence>
<keyword evidence="8 11" id="KW-0648">Protein biosynthesis</keyword>
<dbReference type="GO" id="GO:0006430">
    <property type="term" value="P:lysyl-tRNA aminoacylation"/>
    <property type="evidence" value="ECO:0007669"/>
    <property type="project" value="UniProtKB-UniRule"/>
</dbReference>
<dbReference type="GO" id="GO:0004824">
    <property type="term" value="F:lysine-tRNA ligase activity"/>
    <property type="evidence" value="ECO:0007669"/>
    <property type="project" value="UniProtKB-UniRule"/>
</dbReference>
<dbReference type="PROSITE" id="PS50886">
    <property type="entry name" value="TRBD"/>
    <property type="match status" value="1"/>
</dbReference>
<evidence type="ECO:0000256" key="9">
    <source>
        <dbReference type="ARBA" id="ARBA00023146"/>
    </source>
</evidence>
<dbReference type="PANTHER" id="PTHR42918">
    <property type="entry name" value="LYSYL-TRNA SYNTHETASE"/>
    <property type="match status" value="1"/>
</dbReference>
<dbReference type="Proteomes" id="UP001211731">
    <property type="component" value="Unassembled WGS sequence"/>
</dbReference>
<dbReference type="GO" id="GO:0005829">
    <property type="term" value="C:cytosol"/>
    <property type="evidence" value="ECO:0007669"/>
    <property type="project" value="TreeGrafter"/>
</dbReference>
<evidence type="ECO:0000256" key="3">
    <source>
        <dbReference type="ARBA" id="ARBA00022598"/>
    </source>
</evidence>
<dbReference type="InterPro" id="IPR045864">
    <property type="entry name" value="aa-tRNA-synth_II/BPL/LPL"/>
</dbReference>
<dbReference type="GO" id="GO:0000287">
    <property type="term" value="F:magnesium ion binding"/>
    <property type="evidence" value="ECO:0007669"/>
    <property type="project" value="UniProtKB-UniRule"/>
</dbReference>
<comment type="catalytic activity">
    <reaction evidence="10 11 13">
        <text>tRNA(Lys) + L-lysine + ATP = L-lysyl-tRNA(Lys) + AMP + diphosphate</text>
        <dbReference type="Rhea" id="RHEA:20792"/>
        <dbReference type="Rhea" id="RHEA-COMP:9696"/>
        <dbReference type="Rhea" id="RHEA-COMP:9697"/>
        <dbReference type="ChEBI" id="CHEBI:30616"/>
        <dbReference type="ChEBI" id="CHEBI:32551"/>
        <dbReference type="ChEBI" id="CHEBI:33019"/>
        <dbReference type="ChEBI" id="CHEBI:78442"/>
        <dbReference type="ChEBI" id="CHEBI:78529"/>
        <dbReference type="ChEBI" id="CHEBI:456215"/>
        <dbReference type="EC" id="6.1.1.6"/>
    </reaction>
</comment>
<feature type="domain" description="Aminoacyl-transfer RNA synthetases class-II family profile" evidence="15">
    <location>
        <begin position="189"/>
        <end position="500"/>
    </location>
</feature>